<accession>A0ACB5TBD7</accession>
<evidence type="ECO:0000313" key="2">
    <source>
        <dbReference type="Proteomes" id="UP001165064"/>
    </source>
</evidence>
<proteinExistence type="predicted"/>
<comment type="caution">
    <text evidence="1">The sequence shown here is derived from an EMBL/GenBank/DDBJ whole genome shotgun (WGS) entry which is preliminary data.</text>
</comment>
<name>A0ACB5TBD7_AMBMO</name>
<evidence type="ECO:0000313" key="1">
    <source>
        <dbReference type="EMBL" id="GME84837.1"/>
    </source>
</evidence>
<dbReference type="EMBL" id="BSXS01005825">
    <property type="protein sequence ID" value="GME84837.1"/>
    <property type="molecule type" value="Genomic_DNA"/>
</dbReference>
<reference evidence="1" key="1">
    <citation type="submission" date="2023-04" db="EMBL/GenBank/DDBJ databases">
        <title>Ambrosiozyma monospora NBRC 10751.</title>
        <authorList>
            <person name="Ichikawa N."/>
            <person name="Sato H."/>
            <person name="Tonouchi N."/>
        </authorList>
    </citation>
    <scope>NUCLEOTIDE SEQUENCE</scope>
    <source>
        <strain evidence="1">NBRC 10751</strain>
    </source>
</reference>
<keyword evidence="2" id="KW-1185">Reference proteome</keyword>
<organism evidence="1 2">
    <name type="scientific">Ambrosiozyma monospora</name>
    <name type="common">Yeast</name>
    <name type="synonym">Endomycopsis monosporus</name>
    <dbReference type="NCBI Taxonomy" id="43982"/>
    <lineage>
        <taxon>Eukaryota</taxon>
        <taxon>Fungi</taxon>
        <taxon>Dikarya</taxon>
        <taxon>Ascomycota</taxon>
        <taxon>Saccharomycotina</taxon>
        <taxon>Pichiomycetes</taxon>
        <taxon>Pichiales</taxon>
        <taxon>Pichiaceae</taxon>
        <taxon>Ambrosiozyma</taxon>
    </lineage>
</organism>
<dbReference type="Proteomes" id="UP001165064">
    <property type="component" value="Unassembled WGS sequence"/>
</dbReference>
<gene>
    <name evidence="1" type="ORF">Amon02_000713900</name>
</gene>
<protein>
    <submittedName>
        <fullName evidence="1">Unnamed protein product</fullName>
    </submittedName>
</protein>
<sequence length="120" mass="13432">MSETTPNNNDQGNDDTFNEDVNMDPEKSTIQPKYTRIAHKLKIHGDNLVSTVKFSPDGKYLATASSDMTVRIWRIFQQQQANTSISSNSNDGVASLQLERTLKGHTKESGTWNLEKLSES</sequence>